<dbReference type="PRINTS" id="PR00145">
    <property type="entry name" value="ARGSUCLYASE"/>
</dbReference>
<feature type="domain" description="Fumarate lyase N-terminal" evidence="2">
    <location>
        <begin position="26"/>
        <end position="296"/>
    </location>
</feature>
<dbReference type="AlphaFoldDB" id="A0A932YZ19"/>
<dbReference type="GO" id="GO:0004018">
    <property type="term" value="F:N6-(1,2-dicarboxyethyl)AMP AMP-lyase (fumarate-forming) activity"/>
    <property type="evidence" value="ECO:0007669"/>
    <property type="project" value="TreeGrafter"/>
</dbReference>
<evidence type="ECO:0000313" key="4">
    <source>
        <dbReference type="Proteomes" id="UP000756703"/>
    </source>
</evidence>
<dbReference type="Proteomes" id="UP000756703">
    <property type="component" value="Unassembled WGS sequence"/>
</dbReference>
<dbReference type="InterPro" id="IPR024083">
    <property type="entry name" value="Fumarase/histidase_N"/>
</dbReference>
<organism evidence="3 4">
    <name type="scientific">Candidatus Sungiibacteriota bacterium</name>
    <dbReference type="NCBI Taxonomy" id="2750080"/>
    <lineage>
        <taxon>Bacteria</taxon>
        <taxon>Candidatus Sungiibacteriota</taxon>
    </lineage>
</organism>
<dbReference type="InterPro" id="IPR008948">
    <property type="entry name" value="L-Aspartase-like"/>
</dbReference>
<dbReference type="Gene3D" id="1.10.40.30">
    <property type="entry name" value="Fumarase/aspartase (C-terminal domain)"/>
    <property type="match status" value="1"/>
</dbReference>
<gene>
    <name evidence="3" type="ORF">HY473_01980</name>
</gene>
<evidence type="ECO:0000259" key="2">
    <source>
        <dbReference type="Pfam" id="PF00206"/>
    </source>
</evidence>
<dbReference type="InterPro" id="IPR020557">
    <property type="entry name" value="Fumarate_lyase_CS"/>
</dbReference>
<name>A0A932YZ19_9BACT</name>
<dbReference type="GO" id="GO:0044208">
    <property type="term" value="P:'de novo' AMP biosynthetic process"/>
    <property type="evidence" value="ECO:0007669"/>
    <property type="project" value="TreeGrafter"/>
</dbReference>
<dbReference type="InterPro" id="IPR022761">
    <property type="entry name" value="Fumarate_lyase_N"/>
</dbReference>
<keyword evidence="1 3" id="KW-0456">Lyase</keyword>
<accession>A0A932YZ19</accession>
<dbReference type="SUPFAM" id="SSF48557">
    <property type="entry name" value="L-aspartase-like"/>
    <property type="match status" value="1"/>
</dbReference>
<dbReference type="PROSITE" id="PS00163">
    <property type="entry name" value="FUMARATE_LYASES"/>
    <property type="match status" value="1"/>
</dbReference>
<sequence length="449" mass="51437">MLKRYTLPPIDKLWNRPETQFEGWLDVEIAAMRARVALGELPEHAYQAIAKFRETVAIDVDRIRALERLYGHDMIAFIEAMRELLIAAGAEDAARQFHVPLTSYDIEDPALILRLREGTVEIRKAFHQLEETLVRRAKEHQWTLMIGRTHGQYAEPTTFGCLLMVFRYEVRRTIERLTFALDHELREGKMSGAVGAYGDIDPKLERLALGYLGLEPAAAETQILQRDRHASLLATYAVAAGVIEHMCRVFWELMRSEVRELEEPRTEKQRGSSAMPWKKNPILTERLQGMARLIRGYAVSALENIATPDWRDISQSSVERHIFPDATAVLYYMTAKAAELVDGLVVRKEEMFETLNVRSYGVWAGQRIHDALVEAGVEPNAAYEYVQRASFRVAESKLHLYLEARQAHMSETDQRTAEEIVGAERLQQLFDLLAYIKSGVEHIFREKEG</sequence>
<evidence type="ECO:0000256" key="1">
    <source>
        <dbReference type="ARBA" id="ARBA00023239"/>
    </source>
</evidence>
<protein>
    <submittedName>
        <fullName evidence="3">Adenylosuccinate lyase</fullName>
    </submittedName>
</protein>
<dbReference type="Gene3D" id="1.20.200.10">
    <property type="entry name" value="Fumarase/aspartase (Central domain)"/>
    <property type="match status" value="1"/>
</dbReference>
<comment type="caution">
    <text evidence="3">The sequence shown here is derived from an EMBL/GenBank/DDBJ whole genome shotgun (WGS) entry which is preliminary data.</text>
</comment>
<evidence type="ECO:0000313" key="3">
    <source>
        <dbReference type="EMBL" id="MBI4132833.1"/>
    </source>
</evidence>
<dbReference type="Pfam" id="PF00206">
    <property type="entry name" value="Lyase_1"/>
    <property type="match status" value="1"/>
</dbReference>
<dbReference type="PANTHER" id="PTHR43172">
    <property type="entry name" value="ADENYLOSUCCINATE LYASE"/>
    <property type="match status" value="1"/>
</dbReference>
<reference evidence="3" key="1">
    <citation type="submission" date="2020-07" db="EMBL/GenBank/DDBJ databases">
        <title>Huge and variable diversity of episymbiotic CPR bacteria and DPANN archaea in groundwater ecosystems.</title>
        <authorList>
            <person name="He C.Y."/>
            <person name="Keren R."/>
            <person name="Whittaker M."/>
            <person name="Farag I.F."/>
            <person name="Doudna J."/>
            <person name="Cate J.H.D."/>
            <person name="Banfield J.F."/>
        </authorList>
    </citation>
    <scope>NUCLEOTIDE SEQUENCE</scope>
    <source>
        <strain evidence="3">NC_groundwater_1225_Ag_S-0.1um_56_177</strain>
    </source>
</reference>
<dbReference type="Gene3D" id="1.10.275.10">
    <property type="entry name" value="Fumarase/aspartase (N-terminal domain)"/>
    <property type="match status" value="1"/>
</dbReference>
<dbReference type="GO" id="GO:0005829">
    <property type="term" value="C:cytosol"/>
    <property type="evidence" value="ECO:0007669"/>
    <property type="project" value="TreeGrafter"/>
</dbReference>
<dbReference type="InterPro" id="IPR000362">
    <property type="entry name" value="Fumarate_lyase_fam"/>
</dbReference>
<dbReference type="PANTHER" id="PTHR43172:SF1">
    <property type="entry name" value="ADENYLOSUCCINATE LYASE"/>
    <property type="match status" value="1"/>
</dbReference>
<proteinExistence type="predicted"/>
<dbReference type="PRINTS" id="PR00149">
    <property type="entry name" value="FUMRATELYASE"/>
</dbReference>
<dbReference type="EMBL" id="JACQMI010000013">
    <property type="protein sequence ID" value="MBI4132833.1"/>
    <property type="molecule type" value="Genomic_DNA"/>
</dbReference>
<dbReference type="GO" id="GO:0070626">
    <property type="term" value="F:(S)-2-(5-amino-1-(5-phospho-D-ribosyl)imidazole-4-carboxamido) succinate lyase (fumarate-forming) activity"/>
    <property type="evidence" value="ECO:0007669"/>
    <property type="project" value="TreeGrafter"/>
</dbReference>